<dbReference type="GO" id="GO:0008240">
    <property type="term" value="F:tripeptidyl-peptidase activity"/>
    <property type="evidence" value="ECO:0007669"/>
    <property type="project" value="TreeGrafter"/>
</dbReference>
<evidence type="ECO:0000256" key="4">
    <source>
        <dbReference type="ARBA" id="ARBA00022801"/>
    </source>
</evidence>
<dbReference type="GO" id="GO:0006508">
    <property type="term" value="P:proteolysis"/>
    <property type="evidence" value="ECO:0007669"/>
    <property type="project" value="UniProtKB-KW"/>
</dbReference>
<dbReference type="Pfam" id="PF05317">
    <property type="entry name" value="Thermopsin"/>
    <property type="match status" value="1"/>
</dbReference>
<sequence length="1346" mass="146249">MRSKLLTLVTVAIAVVAVIGFMGFAATHAPSSQPKSTGNRAPSGSGTGGTGTATQVSVLPAQLSKPVNNYLFMPAKVHRFLMQNGTVMPLYTQSPAPMGIGFFGLENVSGKLVGSNYYASSFEATVNITNLSVFNLANDAPYSLTFQLNTVTANTTLFGQSKYTFWTQNVITYSVRTHDLGFEDNIWNFSSTAAYLSSNAILNSTGQVYPYPGVHIAIGPSYLIKPPFSVTLYLNTSEIDGNNVVYFNYSIPQLGVNGTYDRVTFNSTYGMPPGYRAPPSYFLVSGTQLAPVGLLYDAEIMMGGPGGGSTTTFYSINGNLSLKYIPAQNPMNGNHPAPPPPPPPPPQQGMKKAAYVNVPAAFDFGTDTGETSTGVAVTWNSQDKAILTTGPSLLYGMWNVSSDTTMEQFSGQVSPSNAFLFVSPGETLNYSQAGYVPLTPSGTYSFMLPSGQYAALALLSDHRAVAQILTGENTFSLPLDMSAGVYTPLFAMNNAQLQNISYAGNGTLSNPYMLFNNEYGYIDPLFGEINDYAFPQFEGVMLINTSAYVMAKDMPTFPVIYQGSFLDTALVEGLVPFNYLGYWAYNVSHFMLTDSRVTGWFFTDDAGEPLANVILWNTTDSLIASDQFLSMDSSVLIFGGMNNTVWGNYFMDSPAIASASLESAWNLWGAPLGLAVYSSNNTIYNNFFATALTAISPSTSIYTGNASVYINEWNISLEPASQVNYFDGQPLSGSIIGGKYQGGNFWYNFNGTVPYNDSGLIEYGGDYLPLNLIDLRPAHSQMLQGNVPYLMTSPYFQQYLINLGPANGSMELNVTLYLNFTNLSGLEQFVSEVNSPMSPYFGDYLTPQQFRAMYYPSASVIGQIEAYYSGLGFKVWSYWYAPLVIVLQGNVSMFEHTFGTMLYEYEFTYPNGSYATFVTNTANPYIPEQFSQYIVHVYGLSYSSDALLSEVNRQDLKTEVTGATQTAGSQISMSSVVTPLNLEQFYGVSELQQMGYTGQGIKIGILGVGESVNMSAVRAFWDRFGIHNPSVVLVNLTPNGMNPYPEGVEADLDVEWSGAMAPNATIYDVMQPFNLTGIGDNAVNIELYYMLNVIRPQVISGSWAELQFHHDSGFARIYDLIGLQAVAEGTTIFLGSADSHSIFYLTVMASQYIVSVGGVYPVLNSTGQIVQQYAWYQPQFSWYGGPVGSGGGNSFFFARPVYQSAETIVVPSTFTNRGQPDLAMPAAKMLFAFRNFFGVAGGTSFATPITAGIFADIEQEYGSISGTAGYLGWVQPALYELGYGTMFGYQAYFQVNYVQPYPGMVGSGYLGPGWNDFVGIGSIQAFNLSQDLVNYYLTTAVIGSGL</sequence>
<proteinExistence type="predicted"/>
<dbReference type="GO" id="GO:0046872">
    <property type="term" value="F:metal ion binding"/>
    <property type="evidence" value="ECO:0007669"/>
    <property type="project" value="UniProtKB-KW"/>
</dbReference>
<dbReference type="CDD" id="cd11377">
    <property type="entry name" value="Pro-peptidase_S53"/>
    <property type="match status" value="1"/>
</dbReference>
<dbReference type="SUPFAM" id="SSF54897">
    <property type="entry name" value="Protease propeptides/inhibitors"/>
    <property type="match status" value="1"/>
</dbReference>
<dbReference type="SUPFAM" id="SSF52743">
    <property type="entry name" value="Subtilisin-like"/>
    <property type="match status" value="1"/>
</dbReference>
<keyword evidence="6" id="KW-0106">Calcium</keyword>
<evidence type="ECO:0000313" key="10">
    <source>
        <dbReference type="EMBL" id="GGM67695.1"/>
    </source>
</evidence>
<keyword evidence="7" id="KW-0865">Zymogen</keyword>
<dbReference type="InterPro" id="IPR050819">
    <property type="entry name" value="Tripeptidyl-peptidase_I"/>
</dbReference>
<keyword evidence="3" id="KW-0479">Metal-binding</keyword>
<feature type="compositionally biased region" description="Polar residues" evidence="8">
    <location>
        <begin position="29"/>
        <end position="42"/>
    </location>
</feature>
<name>A0AA37BQG1_9ARCH</name>
<evidence type="ECO:0000256" key="7">
    <source>
        <dbReference type="ARBA" id="ARBA00023145"/>
    </source>
</evidence>
<feature type="domain" description="Peptidase S53" evidence="9">
    <location>
        <begin position="976"/>
        <end position="1335"/>
    </location>
</feature>
<dbReference type="PROSITE" id="PS00138">
    <property type="entry name" value="SUBTILASE_SER"/>
    <property type="match status" value="1"/>
</dbReference>
<reference evidence="10" key="2">
    <citation type="submission" date="2022-09" db="EMBL/GenBank/DDBJ databases">
        <authorList>
            <person name="Sun Q."/>
            <person name="Ohkuma M."/>
        </authorList>
    </citation>
    <scope>NUCLEOTIDE SEQUENCE</scope>
    <source>
        <strain evidence="10">JCM 13583</strain>
    </source>
</reference>
<feature type="region of interest" description="Disordered" evidence="8">
    <location>
        <begin position="327"/>
        <end position="351"/>
    </location>
</feature>
<keyword evidence="11" id="KW-1185">Reference proteome</keyword>
<keyword evidence="2" id="KW-0645">Protease</keyword>
<evidence type="ECO:0000256" key="6">
    <source>
        <dbReference type="ARBA" id="ARBA00022837"/>
    </source>
</evidence>
<dbReference type="CDD" id="cd04056">
    <property type="entry name" value="Peptidases_S53"/>
    <property type="match status" value="1"/>
</dbReference>
<comment type="cofactor">
    <cofactor evidence="1">
        <name>Ca(2+)</name>
        <dbReference type="ChEBI" id="CHEBI:29108"/>
    </cofactor>
</comment>
<dbReference type="InterPro" id="IPR023828">
    <property type="entry name" value="Peptidase_S8_Ser-AS"/>
</dbReference>
<keyword evidence="4" id="KW-0378">Hydrolase</keyword>
<evidence type="ECO:0000256" key="1">
    <source>
        <dbReference type="ARBA" id="ARBA00001913"/>
    </source>
</evidence>
<dbReference type="InterPro" id="IPR015366">
    <property type="entry name" value="S53_propep"/>
</dbReference>
<dbReference type="Proteomes" id="UP000632195">
    <property type="component" value="Unassembled WGS sequence"/>
</dbReference>
<feature type="region of interest" description="Disordered" evidence="8">
    <location>
        <begin position="28"/>
        <end position="51"/>
    </location>
</feature>
<dbReference type="InterPro" id="IPR007981">
    <property type="entry name" value="Peptidase_A5"/>
</dbReference>
<evidence type="ECO:0000256" key="8">
    <source>
        <dbReference type="SAM" id="MobiDB-lite"/>
    </source>
</evidence>
<accession>A0AA37BQG1</accession>
<reference evidence="10" key="1">
    <citation type="journal article" date="2014" name="Int. J. Syst. Evol. Microbiol.">
        <title>Complete genome sequence of Corynebacterium casei LMG S-19264T (=DSM 44701T), isolated from a smear-ripened cheese.</title>
        <authorList>
            <consortium name="US DOE Joint Genome Institute (JGI-PGF)"/>
            <person name="Walter F."/>
            <person name="Albersmeier A."/>
            <person name="Kalinowski J."/>
            <person name="Ruckert C."/>
        </authorList>
    </citation>
    <scope>NUCLEOTIDE SEQUENCE</scope>
    <source>
        <strain evidence="10">JCM 13583</strain>
    </source>
</reference>
<dbReference type="Gene3D" id="3.40.50.200">
    <property type="entry name" value="Peptidase S8/S53 domain"/>
    <property type="match status" value="1"/>
</dbReference>
<dbReference type="PANTHER" id="PTHR14218:SF15">
    <property type="entry name" value="TRIPEPTIDYL-PEPTIDASE 1"/>
    <property type="match status" value="1"/>
</dbReference>
<dbReference type="PROSITE" id="PS51695">
    <property type="entry name" value="SEDOLISIN"/>
    <property type="match status" value="1"/>
</dbReference>
<organism evidence="10 11">
    <name type="scientific">Thermogymnomonas acidicola</name>
    <dbReference type="NCBI Taxonomy" id="399579"/>
    <lineage>
        <taxon>Archaea</taxon>
        <taxon>Methanobacteriati</taxon>
        <taxon>Thermoplasmatota</taxon>
        <taxon>Thermoplasmata</taxon>
        <taxon>Thermoplasmatales</taxon>
        <taxon>Thermogymnomonas</taxon>
    </lineage>
</organism>
<dbReference type="InterPro" id="IPR030400">
    <property type="entry name" value="Sedolisin_dom"/>
</dbReference>
<evidence type="ECO:0000313" key="11">
    <source>
        <dbReference type="Proteomes" id="UP000632195"/>
    </source>
</evidence>
<dbReference type="SMART" id="SM00944">
    <property type="entry name" value="Pro-kuma_activ"/>
    <property type="match status" value="1"/>
</dbReference>
<dbReference type="Pfam" id="PF09286">
    <property type="entry name" value="Pro-kuma_activ"/>
    <property type="match status" value="1"/>
</dbReference>
<protein>
    <recommendedName>
        <fullName evidence="9">Peptidase S53 domain-containing protein</fullName>
    </recommendedName>
</protein>
<dbReference type="RefSeq" id="WP_188679596.1">
    <property type="nucleotide sequence ID" value="NZ_BMNY01000001.1"/>
</dbReference>
<evidence type="ECO:0000256" key="5">
    <source>
        <dbReference type="ARBA" id="ARBA00022825"/>
    </source>
</evidence>
<dbReference type="InterPro" id="IPR036852">
    <property type="entry name" value="Peptidase_S8/S53_dom_sf"/>
</dbReference>
<comment type="caution">
    <text evidence="10">The sequence shown here is derived from an EMBL/GenBank/DDBJ whole genome shotgun (WGS) entry which is preliminary data.</text>
</comment>
<gene>
    <name evidence="10" type="ORF">GCM10007108_02170</name>
</gene>
<evidence type="ECO:0000259" key="9">
    <source>
        <dbReference type="PROSITE" id="PS51695"/>
    </source>
</evidence>
<feature type="compositionally biased region" description="Pro residues" evidence="8">
    <location>
        <begin position="336"/>
        <end position="347"/>
    </location>
</feature>
<dbReference type="EMBL" id="BMNY01000001">
    <property type="protein sequence ID" value="GGM67695.1"/>
    <property type="molecule type" value="Genomic_DNA"/>
</dbReference>
<evidence type="ECO:0000256" key="2">
    <source>
        <dbReference type="ARBA" id="ARBA00022670"/>
    </source>
</evidence>
<dbReference type="PANTHER" id="PTHR14218">
    <property type="entry name" value="PROTEASE S8 TRIPEPTIDYL PEPTIDASE I CLN2"/>
    <property type="match status" value="1"/>
</dbReference>
<evidence type="ECO:0000256" key="3">
    <source>
        <dbReference type="ARBA" id="ARBA00022723"/>
    </source>
</evidence>
<dbReference type="GO" id="GO:0004252">
    <property type="term" value="F:serine-type endopeptidase activity"/>
    <property type="evidence" value="ECO:0007669"/>
    <property type="project" value="InterPro"/>
</dbReference>
<keyword evidence="5" id="KW-0720">Serine protease</keyword>